<evidence type="ECO:0000313" key="1">
    <source>
        <dbReference type="EMBL" id="OKO99860.1"/>
    </source>
</evidence>
<dbReference type="EMBL" id="MNBE01000653">
    <property type="protein sequence ID" value="OKO99860.1"/>
    <property type="molecule type" value="Genomic_DNA"/>
</dbReference>
<gene>
    <name evidence="1" type="ORF">PENSUB_8077</name>
</gene>
<evidence type="ECO:0000313" key="2">
    <source>
        <dbReference type="Proteomes" id="UP000186955"/>
    </source>
</evidence>
<accession>A0A1Q5TI13</accession>
<organism evidence="1 2">
    <name type="scientific">Penicillium subrubescens</name>
    <dbReference type="NCBI Taxonomy" id="1316194"/>
    <lineage>
        <taxon>Eukaryota</taxon>
        <taxon>Fungi</taxon>
        <taxon>Dikarya</taxon>
        <taxon>Ascomycota</taxon>
        <taxon>Pezizomycotina</taxon>
        <taxon>Eurotiomycetes</taxon>
        <taxon>Eurotiomycetidae</taxon>
        <taxon>Eurotiales</taxon>
        <taxon>Aspergillaceae</taxon>
        <taxon>Penicillium</taxon>
    </lineage>
</organism>
<keyword evidence="2" id="KW-1185">Reference proteome</keyword>
<dbReference type="Proteomes" id="UP000186955">
    <property type="component" value="Unassembled WGS sequence"/>
</dbReference>
<dbReference type="AlphaFoldDB" id="A0A1Q5TI13"/>
<reference evidence="1 2" key="1">
    <citation type="submission" date="2016-10" db="EMBL/GenBank/DDBJ databases">
        <title>Genome sequence of the ascomycete fungus Penicillium subrubescens.</title>
        <authorList>
            <person name="De Vries R.P."/>
            <person name="Peng M."/>
            <person name="Dilokpimol A."/>
            <person name="Hilden K."/>
            <person name="Makela M.R."/>
            <person name="Grigoriev I."/>
            <person name="Riley R."/>
            <person name="Granchi Z."/>
        </authorList>
    </citation>
    <scope>NUCLEOTIDE SEQUENCE [LARGE SCALE GENOMIC DNA]</scope>
    <source>
        <strain evidence="1 2">CBS 132785</strain>
    </source>
</reference>
<sequence length="163" mass="19518">MRLEDTLLEDEEADEVTKQIYNIIQSEYPLEEPDHKRHRTALELSPEHILRRKRDPTETDEEYLDRMERVNTWPAYSTAAEAKWIWRAQVVIRAMKFLCDYAGCDSFRPKVFYEYSWICLREDIKKRFLQNGTKAKSLKFSPVKFAYKISCHKPRFSASDQMN</sequence>
<name>A0A1Q5TI13_9EURO</name>
<comment type="caution">
    <text evidence="1">The sequence shown here is derived from an EMBL/GenBank/DDBJ whole genome shotgun (WGS) entry which is preliminary data.</text>
</comment>
<proteinExistence type="predicted"/>
<protein>
    <submittedName>
        <fullName evidence="1">Uncharacterized protein</fullName>
    </submittedName>
</protein>